<dbReference type="EMBL" id="KV454490">
    <property type="protein sequence ID" value="ODV58650.1"/>
    <property type="molecule type" value="Genomic_DNA"/>
</dbReference>
<organism evidence="2 3">
    <name type="scientific">Ascoidea rubescens DSM 1968</name>
    <dbReference type="NCBI Taxonomy" id="1344418"/>
    <lineage>
        <taxon>Eukaryota</taxon>
        <taxon>Fungi</taxon>
        <taxon>Dikarya</taxon>
        <taxon>Ascomycota</taxon>
        <taxon>Saccharomycotina</taxon>
        <taxon>Saccharomycetes</taxon>
        <taxon>Ascoideaceae</taxon>
        <taxon>Ascoidea</taxon>
    </lineage>
</organism>
<dbReference type="GeneID" id="30968381"/>
<evidence type="ECO:0000313" key="3">
    <source>
        <dbReference type="Proteomes" id="UP000095038"/>
    </source>
</evidence>
<proteinExistence type="predicted"/>
<feature type="region of interest" description="Disordered" evidence="1">
    <location>
        <begin position="1"/>
        <end position="22"/>
    </location>
</feature>
<evidence type="ECO:0000256" key="1">
    <source>
        <dbReference type="SAM" id="MobiDB-lite"/>
    </source>
</evidence>
<reference evidence="3" key="1">
    <citation type="submission" date="2016-05" db="EMBL/GenBank/DDBJ databases">
        <title>Comparative genomics of biotechnologically important yeasts.</title>
        <authorList>
            <consortium name="DOE Joint Genome Institute"/>
            <person name="Riley R."/>
            <person name="Haridas S."/>
            <person name="Wolfe K.H."/>
            <person name="Lopes M.R."/>
            <person name="Hittinger C.T."/>
            <person name="Goker M."/>
            <person name="Salamov A."/>
            <person name="Wisecaver J."/>
            <person name="Long T.M."/>
            <person name="Aerts A.L."/>
            <person name="Barry K."/>
            <person name="Choi C."/>
            <person name="Clum A."/>
            <person name="Coughlan A.Y."/>
            <person name="Deshpande S."/>
            <person name="Douglass A.P."/>
            <person name="Hanson S.J."/>
            <person name="Klenk H.-P."/>
            <person name="Labutti K."/>
            <person name="Lapidus A."/>
            <person name="Lindquist E."/>
            <person name="Lipzen A."/>
            <person name="Meier-Kolthoff J.P."/>
            <person name="Ohm R.A."/>
            <person name="Otillar R.P."/>
            <person name="Pangilinan J."/>
            <person name="Peng Y."/>
            <person name="Rokas A."/>
            <person name="Rosa C.A."/>
            <person name="Scheuner C."/>
            <person name="Sibirny A.A."/>
            <person name="Slot J.C."/>
            <person name="Stielow J.B."/>
            <person name="Sun H."/>
            <person name="Kurtzman C.P."/>
            <person name="Blackwell M."/>
            <person name="Grigoriev I.V."/>
            <person name="Jeffries T.W."/>
        </authorList>
    </citation>
    <scope>NUCLEOTIDE SEQUENCE [LARGE SCALE GENOMIC DNA]</scope>
    <source>
        <strain evidence="3">DSM 1968</strain>
    </source>
</reference>
<name>A0A1D2VAL1_9ASCO</name>
<keyword evidence="3" id="KW-1185">Reference proteome</keyword>
<sequence>MSEINIKRLPAPPSTTPETNQQPQQLAVWFVLVGFNNKHLYSVIAWSCSGKLPEFTS</sequence>
<dbReference type="Proteomes" id="UP000095038">
    <property type="component" value="Unassembled WGS sequence"/>
</dbReference>
<dbReference type="RefSeq" id="XP_020044957.1">
    <property type="nucleotide sequence ID" value="XM_020194745.1"/>
</dbReference>
<dbReference type="AlphaFoldDB" id="A0A1D2VAL1"/>
<accession>A0A1D2VAL1</accession>
<dbReference type="InParanoid" id="A0A1D2VAL1"/>
<protein>
    <submittedName>
        <fullName evidence="2">Uncharacterized protein</fullName>
    </submittedName>
</protein>
<evidence type="ECO:0000313" key="2">
    <source>
        <dbReference type="EMBL" id="ODV58650.1"/>
    </source>
</evidence>
<gene>
    <name evidence="2" type="ORF">ASCRUDRAFT_82572</name>
</gene>